<evidence type="ECO:0000313" key="5">
    <source>
        <dbReference type="Proteomes" id="UP001058003"/>
    </source>
</evidence>
<sequence>MTRTVAHRVVVLALDGVYPFELSIPSRIFGTAAPLYEVVTCSLDGAPVRTGYDFSVTVQHDATVIDTADTLVVPPFVCAPDAPRDWLPGPLAAALGRLRPGARIVSICTASYVLAAAGLLDGRRATTHWNDAEHFQRTFPDVDVDASVLFIDDGDVLTAAGAASGIDVCLHLIRRDHGSAVANRVARLCVVPPWREGGQAQFIDRPIPAPSTATTAATRQWALSRLDRPISLAEMAAHAQMSVRTFSRRFREEVGMTSGQWLIRQRVEHARRLLETTDLPVDRVAAEAGFGTAASMRQHLAGAIGVPPIAYRNTFRATAVPA</sequence>
<dbReference type="AlphaFoldDB" id="A0A9Q9ILM2"/>
<dbReference type="InterPro" id="IPR018060">
    <property type="entry name" value="HTH_AraC"/>
</dbReference>
<proteinExistence type="predicted"/>
<accession>A0A9Q9ILM2</accession>
<dbReference type="Proteomes" id="UP001058003">
    <property type="component" value="Chromosome"/>
</dbReference>
<evidence type="ECO:0000313" key="4">
    <source>
        <dbReference type="EMBL" id="UWZ57123.1"/>
    </source>
</evidence>
<dbReference type="GO" id="GO:0043565">
    <property type="term" value="F:sequence-specific DNA binding"/>
    <property type="evidence" value="ECO:0007669"/>
    <property type="project" value="InterPro"/>
</dbReference>
<organism evidence="4 5">
    <name type="scientific">Dactylosporangium aurantiacum</name>
    <dbReference type="NCBI Taxonomy" id="35754"/>
    <lineage>
        <taxon>Bacteria</taxon>
        <taxon>Bacillati</taxon>
        <taxon>Actinomycetota</taxon>
        <taxon>Actinomycetes</taxon>
        <taxon>Micromonosporales</taxon>
        <taxon>Micromonosporaceae</taxon>
        <taxon>Dactylosporangium</taxon>
    </lineage>
</organism>
<dbReference type="KEGG" id="daur:Daura_13710"/>
<dbReference type="GO" id="GO:0003700">
    <property type="term" value="F:DNA-binding transcription factor activity"/>
    <property type="evidence" value="ECO:0007669"/>
    <property type="project" value="InterPro"/>
</dbReference>
<dbReference type="SMART" id="SM00342">
    <property type="entry name" value="HTH_ARAC"/>
    <property type="match status" value="1"/>
</dbReference>
<keyword evidence="5" id="KW-1185">Reference proteome</keyword>
<keyword evidence="1" id="KW-0805">Transcription regulation</keyword>
<dbReference type="CDD" id="cd03137">
    <property type="entry name" value="GATase1_AraC_1"/>
    <property type="match status" value="1"/>
</dbReference>
<dbReference type="InterPro" id="IPR009057">
    <property type="entry name" value="Homeodomain-like_sf"/>
</dbReference>
<name>A0A9Q9ILM2_9ACTN</name>
<gene>
    <name evidence="4" type="ORF">Daura_13710</name>
</gene>
<evidence type="ECO:0000256" key="2">
    <source>
        <dbReference type="ARBA" id="ARBA00023163"/>
    </source>
</evidence>
<dbReference type="PANTHER" id="PTHR43130:SF3">
    <property type="entry name" value="HTH-TYPE TRANSCRIPTIONAL REGULATOR RV1931C"/>
    <property type="match status" value="1"/>
</dbReference>
<protein>
    <submittedName>
        <fullName evidence="4">Helix-turn-helix domain-containing protein</fullName>
    </submittedName>
</protein>
<dbReference type="InterPro" id="IPR052158">
    <property type="entry name" value="INH-QAR"/>
</dbReference>
<dbReference type="PANTHER" id="PTHR43130">
    <property type="entry name" value="ARAC-FAMILY TRANSCRIPTIONAL REGULATOR"/>
    <property type="match status" value="1"/>
</dbReference>
<reference evidence="4" key="1">
    <citation type="submission" date="2021-04" db="EMBL/GenBank/DDBJ databases">
        <title>Dactylosporangium aurantiacum NRRL B-8018 full assembly.</title>
        <authorList>
            <person name="Hartkoorn R.C."/>
            <person name="Beaudoing E."/>
            <person name="Hot D."/>
        </authorList>
    </citation>
    <scope>NUCLEOTIDE SEQUENCE</scope>
    <source>
        <strain evidence="4">NRRL B-8018</strain>
    </source>
</reference>
<dbReference type="EMBL" id="CP073767">
    <property type="protein sequence ID" value="UWZ57123.1"/>
    <property type="molecule type" value="Genomic_DNA"/>
</dbReference>
<dbReference type="Pfam" id="PF01965">
    <property type="entry name" value="DJ-1_PfpI"/>
    <property type="match status" value="1"/>
</dbReference>
<dbReference type="PROSITE" id="PS01124">
    <property type="entry name" value="HTH_ARAC_FAMILY_2"/>
    <property type="match status" value="1"/>
</dbReference>
<dbReference type="OrthoDB" id="3194870at2"/>
<evidence type="ECO:0000259" key="3">
    <source>
        <dbReference type="PROSITE" id="PS01124"/>
    </source>
</evidence>
<dbReference type="RefSeq" id="WP_033361333.1">
    <property type="nucleotide sequence ID" value="NZ_CP073767.1"/>
</dbReference>
<dbReference type="Gene3D" id="3.40.50.880">
    <property type="match status" value="1"/>
</dbReference>
<dbReference type="SUPFAM" id="SSF52317">
    <property type="entry name" value="Class I glutamine amidotransferase-like"/>
    <property type="match status" value="1"/>
</dbReference>
<keyword evidence="2" id="KW-0804">Transcription</keyword>
<dbReference type="Pfam" id="PF12833">
    <property type="entry name" value="HTH_18"/>
    <property type="match status" value="1"/>
</dbReference>
<dbReference type="InterPro" id="IPR002818">
    <property type="entry name" value="DJ-1/PfpI"/>
</dbReference>
<dbReference type="SUPFAM" id="SSF46689">
    <property type="entry name" value="Homeodomain-like"/>
    <property type="match status" value="2"/>
</dbReference>
<dbReference type="InterPro" id="IPR029062">
    <property type="entry name" value="Class_I_gatase-like"/>
</dbReference>
<evidence type="ECO:0000256" key="1">
    <source>
        <dbReference type="ARBA" id="ARBA00023015"/>
    </source>
</evidence>
<dbReference type="Gene3D" id="1.10.10.60">
    <property type="entry name" value="Homeodomain-like"/>
    <property type="match status" value="1"/>
</dbReference>
<feature type="domain" description="HTH araC/xylS-type" evidence="3">
    <location>
        <begin position="216"/>
        <end position="314"/>
    </location>
</feature>